<name>A0ABV9T0U9_9BACT</name>
<accession>A0ABV9T0U9</accession>
<organism evidence="1 2">
    <name type="scientific">Negadavirga shengliensis</name>
    <dbReference type="NCBI Taxonomy" id="1389218"/>
    <lineage>
        <taxon>Bacteria</taxon>
        <taxon>Pseudomonadati</taxon>
        <taxon>Bacteroidota</taxon>
        <taxon>Cytophagia</taxon>
        <taxon>Cytophagales</taxon>
        <taxon>Cyclobacteriaceae</taxon>
        <taxon>Negadavirga</taxon>
    </lineage>
</organism>
<sequence>MYVPFEQMPPSARIWIYQSDRPFEEQEKTWIISKLVGFCNQWNTHGVSMPTSFEIKHNQFVIMAVDESKGGASGCSIDSSIRVLREIENELQLNLLDSGKISYFGKDKIKVAMFPEIKKHIQEGELQAESKVFNPSVNKKADLDKDWVVPANQSWLKRYFTA</sequence>
<evidence type="ECO:0000313" key="1">
    <source>
        <dbReference type="EMBL" id="MFC4872347.1"/>
    </source>
</evidence>
<evidence type="ECO:0008006" key="3">
    <source>
        <dbReference type="Google" id="ProtNLM"/>
    </source>
</evidence>
<proteinExistence type="predicted"/>
<dbReference type="RefSeq" id="WP_377064655.1">
    <property type="nucleotide sequence ID" value="NZ_JBHSJJ010000005.1"/>
</dbReference>
<keyword evidence="2" id="KW-1185">Reference proteome</keyword>
<protein>
    <recommendedName>
        <fullName evidence="3">ABC transporter ATPase</fullName>
    </recommendedName>
</protein>
<reference evidence="2" key="1">
    <citation type="journal article" date="2019" name="Int. J. Syst. Evol. Microbiol.">
        <title>The Global Catalogue of Microorganisms (GCM) 10K type strain sequencing project: providing services to taxonomists for standard genome sequencing and annotation.</title>
        <authorList>
            <consortium name="The Broad Institute Genomics Platform"/>
            <consortium name="The Broad Institute Genome Sequencing Center for Infectious Disease"/>
            <person name="Wu L."/>
            <person name="Ma J."/>
        </authorList>
    </citation>
    <scope>NUCLEOTIDE SEQUENCE [LARGE SCALE GENOMIC DNA]</scope>
    <source>
        <strain evidence="2">CGMCC 4.7466</strain>
    </source>
</reference>
<gene>
    <name evidence="1" type="ORF">ACFPFU_11650</name>
</gene>
<dbReference type="EMBL" id="JBHSJJ010000005">
    <property type="protein sequence ID" value="MFC4872347.1"/>
    <property type="molecule type" value="Genomic_DNA"/>
</dbReference>
<comment type="caution">
    <text evidence="1">The sequence shown here is derived from an EMBL/GenBank/DDBJ whole genome shotgun (WGS) entry which is preliminary data.</text>
</comment>
<evidence type="ECO:0000313" key="2">
    <source>
        <dbReference type="Proteomes" id="UP001595818"/>
    </source>
</evidence>
<dbReference type="Proteomes" id="UP001595818">
    <property type="component" value="Unassembled WGS sequence"/>
</dbReference>